<name>A0A2P6RR94_ROSCH</name>
<dbReference type="GO" id="GO:0008652">
    <property type="term" value="P:amino acid biosynthetic process"/>
    <property type="evidence" value="ECO:0007669"/>
    <property type="project" value="UniProtKB-KW"/>
</dbReference>
<dbReference type="SUPFAM" id="SSF52540">
    <property type="entry name" value="P-loop containing nucleoside triphosphate hydrolases"/>
    <property type="match status" value="1"/>
</dbReference>
<dbReference type="OrthoDB" id="197068at2759"/>
<comment type="pathway">
    <text evidence="3">Metabolic intermediate biosynthesis; chorismate biosynthesis; chorismate from D-erythrose 4-phosphate and phosphoenolpyruvate: step 5/7.</text>
</comment>
<dbReference type="Proteomes" id="UP000238479">
    <property type="component" value="Chromosome 2"/>
</dbReference>
<sequence>MEARAVVKGFQFCTWIDSEKVKRRPPSGLARFSRRLKEEQSKRHVLVAAAHLPKSNRHRHVAVDYNHWNPASPVESGNFHAHFDESYVLKTKSQEIEPYLKGRCIYLVGMMGSGKTTVGKILAQALNYSFIDSDTFVEHEAGGKTVPEIFKLYGEGFFRDKETEALRKLSMMQRHVVSTGGGAVVRPVNWKCMQNGISVWLDVPLEALAQRIADVGTGSRPLLHQGPGDAYSKTFMRLSSIFEERGDAYANANARVSVENIAAKMGCRDVSNLSPTAIALEALQQIEGFLEEERGRARVF</sequence>
<dbReference type="UniPathway" id="UPA00053">
    <property type="reaction ID" value="UER00088"/>
</dbReference>
<dbReference type="InterPro" id="IPR031322">
    <property type="entry name" value="Shikimate/glucono_kinase"/>
</dbReference>
<dbReference type="GO" id="GO:0009423">
    <property type="term" value="P:chorismate biosynthetic process"/>
    <property type="evidence" value="ECO:0007669"/>
    <property type="project" value="UniProtKB-UniPathway"/>
</dbReference>
<dbReference type="EMBL" id="PDCK01000040">
    <property type="protein sequence ID" value="PRQ48955.1"/>
    <property type="molecule type" value="Genomic_DNA"/>
</dbReference>
<dbReference type="Pfam" id="PF01202">
    <property type="entry name" value="SKI"/>
    <property type="match status" value="1"/>
</dbReference>
<dbReference type="GO" id="GO:0005829">
    <property type="term" value="C:cytosol"/>
    <property type="evidence" value="ECO:0007669"/>
    <property type="project" value="TreeGrafter"/>
</dbReference>
<dbReference type="EC" id="2.7.1.71" evidence="5"/>
<evidence type="ECO:0000256" key="6">
    <source>
        <dbReference type="ARBA" id="ARBA00022605"/>
    </source>
</evidence>
<dbReference type="CDD" id="cd00464">
    <property type="entry name" value="SK"/>
    <property type="match status" value="1"/>
</dbReference>
<keyword evidence="14" id="KW-1185">Reference proteome</keyword>
<comment type="catalytic activity">
    <reaction evidence="12">
        <text>shikimate + ATP = 3-phosphoshikimate + ADP + H(+)</text>
        <dbReference type="Rhea" id="RHEA:13121"/>
        <dbReference type="ChEBI" id="CHEBI:15378"/>
        <dbReference type="ChEBI" id="CHEBI:30616"/>
        <dbReference type="ChEBI" id="CHEBI:36208"/>
        <dbReference type="ChEBI" id="CHEBI:145989"/>
        <dbReference type="ChEBI" id="CHEBI:456216"/>
        <dbReference type="EC" id="2.7.1.71"/>
    </reaction>
</comment>
<evidence type="ECO:0000256" key="5">
    <source>
        <dbReference type="ARBA" id="ARBA00012154"/>
    </source>
</evidence>
<evidence type="ECO:0000256" key="9">
    <source>
        <dbReference type="ARBA" id="ARBA00022777"/>
    </source>
</evidence>
<comment type="similarity">
    <text evidence="4">Belongs to the shikimate kinase family.</text>
</comment>
<evidence type="ECO:0000313" key="13">
    <source>
        <dbReference type="EMBL" id="PRQ48955.1"/>
    </source>
</evidence>
<dbReference type="InterPro" id="IPR000623">
    <property type="entry name" value="Shikimate_kinase/TSH1"/>
</dbReference>
<comment type="function">
    <text evidence="1">Catalyzes the specific phosphorylation of the 3-hydroxyl group of shikimic acid using ATP as a cosubstrate.</text>
</comment>
<keyword evidence="6" id="KW-0028">Amino-acid biosynthesis</keyword>
<evidence type="ECO:0000256" key="10">
    <source>
        <dbReference type="ARBA" id="ARBA00022840"/>
    </source>
</evidence>
<dbReference type="Gene3D" id="3.40.50.300">
    <property type="entry name" value="P-loop containing nucleotide triphosphate hydrolases"/>
    <property type="match status" value="1"/>
</dbReference>
<keyword evidence="11" id="KW-0057">Aromatic amino acid biosynthesis</keyword>
<dbReference type="HAMAP" id="MF_00109">
    <property type="entry name" value="Shikimate_kinase"/>
    <property type="match status" value="1"/>
</dbReference>
<evidence type="ECO:0000256" key="2">
    <source>
        <dbReference type="ARBA" id="ARBA00004229"/>
    </source>
</evidence>
<dbReference type="InterPro" id="IPR027417">
    <property type="entry name" value="P-loop_NTPase"/>
</dbReference>
<dbReference type="STRING" id="74649.A0A2P6RR94"/>
<keyword evidence="7 13" id="KW-0808">Transferase</keyword>
<dbReference type="PANTHER" id="PTHR21087">
    <property type="entry name" value="SHIKIMATE KINASE"/>
    <property type="match status" value="1"/>
</dbReference>
<reference evidence="13 14" key="1">
    <citation type="journal article" date="2018" name="Nat. Genet.">
        <title>The Rosa genome provides new insights in the design of modern roses.</title>
        <authorList>
            <person name="Bendahmane M."/>
        </authorList>
    </citation>
    <scope>NUCLEOTIDE SEQUENCE [LARGE SCALE GENOMIC DNA]</scope>
    <source>
        <strain evidence="14">cv. Old Blush</strain>
    </source>
</reference>
<evidence type="ECO:0000256" key="12">
    <source>
        <dbReference type="ARBA" id="ARBA00048567"/>
    </source>
</evidence>
<dbReference type="AlphaFoldDB" id="A0A2P6RR94"/>
<dbReference type="OMA" id="SMMHRHI"/>
<comment type="subcellular location">
    <subcellularLocation>
        <location evidence="2">Plastid</location>
        <location evidence="2">Chloroplast</location>
    </subcellularLocation>
</comment>
<evidence type="ECO:0000256" key="4">
    <source>
        <dbReference type="ARBA" id="ARBA00006997"/>
    </source>
</evidence>
<evidence type="ECO:0000256" key="1">
    <source>
        <dbReference type="ARBA" id="ARBA00002641"/>
    </source>
</evidence>
<comment type="caution">
    <text evidence="13">The sequence shown here is derived from an EMBL/GenBank/DDBJ whole genome shotgun (WGS) entry which is preliminary data.</text>
</comment>
<evidence type="ECO:0000313" key="14">
    <source>
        <dbReference type="Proteomes" id="UP000238479"/>
    </source>
</evidence>
<gene>
    <name evidence="13" type="ORF">RchiOBHm_Chr2g0116521</name>
</gene>
<keyword evidence="8" id="KW-0547">Nucleotide-binding</keyword>
<keyword evidence="9 13" id="KW-0418">Kinase</keyword>
<dbReference type="InterPro" id="IPR023000">
    <property type="entry name" value="Shikimate_kinase_CS"/>
</dbReference>
<dbReference type="GO" id="GO:0009507">
    <property type="term" value="C:chloroplast"/>
    <property type="evidence" value="ECO:0007669"/>
    <property type="project" value="UniProtKB-SubCell"/>
</dbReference>
<dbReference type="GO" id="GO:0005524">
    <property type="term" value="F:ATP binding"/>
    <property type="evidence" value="ECO:0007669"/>
    <property type="project" value="UniProtKB-KW"/>
</dbReference>
<organism evidence="13 14">
    <name type="scientific">Rosa chinensis</name>
    <name type="common">China rose</name>
    <dbReference type="NCBI Taxonomy" id="74649"/>
    <lineage>
        <taxon>Eukaryota</taxon>
        <taxon>Viridiplantae</taxon>
        <taxon>Streptophyta</taxon>
        <taxon>Embryophyta</taxon>
        <taxon>Tracheophyta</taxon>
        <taxon>Spermatophyta</taxon>
        <taxon>Magnoliopsida</taxon>
        <taxon>eudicotyledons</taxon>
        <taxon>Gunneridae</taxon>
        <taxon>Pentapetalae</taxon>
        <taxon>rosids</taxon>
        <taxon>fabids</taxon>
        <taxon>Rosales</taxon>
        <taxon>Rosaceae</taxon>
        <taxon>Rosoideae</taxon>
        <taxon>Rosoideae incertae sedis</taxon>
        <taxon>Rosa</taxon>
    </lineage>
</organism>
<evidence type="ECO:0000256" key="7">
    <source>
        <dbReference type="ARBA" id="ARBA00022679"/>
    </source>
</evidence>
<evidence type="ECO:0000256" key="11">
    <source>
        <dbReference type="ARBA" id="ARBA00023141"/>
    </source>
</evidence>
<dbReference type="FunFam" id="3.40.50.300:FF:001033">
    <property type="entry name" value="Shikimate kinase 2, chloroplastic"/>
    <property type="match status" value="1"/>
</dbReference>
<dbReference type="PROSITE" id="PS01128">
    <property type="entry name" value="SHIKIMATE_KINASE"/>
    <property type="match status" value="1"/>
</dbReference>
<accession>A0A2P6RR94</accession>
<dbReference type="PRINTS" id="PR01100">
    <property type="entry name" value="SHIKIMTKNASE"/>
</dbReference>
<keyword evidence="10" id="KW-0067">ATP-binding</keyword>
<dbReference type="PANTHER" id="PTHR21087:SF16">
    <property type="entry name" value="SHIKIMATE KINASE 1, CHLOROPLASTIC"/>
    <property type="match status" value="1"/>
</dbReference>
<dbReference type="GO" id="GO:0004765">
    <property type="term" value="F:shikimate kinase activity"/>
    <property type="evidence" value="ECO:0007669"/>
    <property type="project" value="UniProtKB-EC"/>
</dbReference>
<dbReference type="GO" id="GO:0009073">
    <property type="term" value="P:aromatic amino acid family biosynthetic process"/>
    <property type="evidence" value="ECO:0007669"/>
    <property type="project" value="UniProtKB-KW"/>
</dbReference>
<protein>
    <recommendedName>
        <fullName evidence="5">shikimate kinase</fullName>
        <ecNumber evidence="5">2.7.1.71</ecNumber>
    </recommendedName>
</protein>
<evidence type="ECO:0000256" key="8">
    <source>
        <dbReference type="ARBA" id="ARBA00022741"/>
    </source>
</evidence>
<proteinExistence type="inferred from homology"/>
<dbReference type="Gramene" id="PRQ48955">
    <property type="protein sequence ID" value="PRQ48955"/>
    <property type="gene ID" value="RchiOBHm_Chr2g0116521"/>
</dbReference>
<evidence type="ECO:0000256" key="3">
    <source>
        <dbReference type="ARBA" id="ARBA00004842"/>
    </source>
</evidence>